<keyword evidence="2 5" id="KW-0547">Nucleotide-binding</keyword>
<dbReference type="Pfam" id="PF00069">
    <property type="entry name" value="Pkinase"/>
    <property type="match status" value="2"/>
</dbReference>
<dbReference type="PROSITE" id="PS00107">
    <property type="entry name" value="PROTEIN_KINASE_ATP"/>
    <property type="match status" value="1"/>
</dbReference>
<dbReference type="InterPro" id="IPR045269">
    <property type="entry name" value="Atg1-like"/>
</dbReference>
<evidence type="ECO:0000256" key="3">
    <source>
        <dbReference type="ARBA" id="ARBA00022777"/>
    </source>
</evidence>
<dbReference type="GO" id="GO:0005737">
    <property type="term" value="C:cytoplasm"/>
    <property type="evidence" value="ECO:0007669"/>
    <property type="project" value="TreeGrafter"/>
</dbReference>
<dbReference type="PANTHER" id="PTHR24348">
    <property type="entry name" value="SERINE/THREONINE-PROTEIN KINASE UNC-51-RELATED"/>
    <property type="match status" value="1"/>
</dbReference>
<keyword evidence="3 8" id="KW-0418">Kinase</keyword>
<sequence>MAQATGRGRVVGNYLVGRKIGSGSFSIVWHARHRVHGTEVAIKEIVTGRLNKKLQDSLMSEIFILKRINHPNIIRLHDIVEVPGKIHLVLEYCKGGDLSMYITHHGCIPEATAKHFMQQLAAGLQVLRDNNLIHRDLKPQNLLLSTNNRNAVLKIADFGFARSLQPWGLAETLCGSPLYMAPEIMQLQKYDAKVIVTPLLGLLLFCTYLKLLPTNFDFNTQADLWSVGAILFQLVTGKTPFTGNNQIQLLQNIVKSTELLFPVENNYLTADCKDLCLKLLRRNPAERLTFQEFFNHPFLSQGQPNEPLRSQGILGNGYPFFESSPGSTDESFQEDYLPFFLDDDSSGPEGSPSIEKKRSSMKSGYGFSPNAKDTREQTSNPLNKVNFTSKYSGTRHKLDDSSFRHESSKVSGETLHEPHKSMDQRSTSTHSRVGDTLELNDQDYVLVSGPPMDVSFSASTSKPNHIPYKLESPPLIPFTSNTTSTTPVPIVGATNINLYHMGSLESQSSAPGTSPGSIDVGDALEQPSSHCITRIKSLQQCASAITELVHEKTEAGRHLEAFSIQLVILAIWKQALHICHTQAASAMEGSPSQETSRLRSSTSKKRGTTDTEESPEDISSEIEREFLQEVEHAEELANVIEPGSTEMPDAMETIFQAALALGRRGGVDELMGEMESAANLYSNAVCLLIFLLVEAPSLILNPPFSLTNSDRYRLRTYIDFLRNRQGCSRSQRMALLRSKDQA</sequence>
<dbReference type="CDD" id="cd14009">
    <property type="entry name" value="STKc_ATG1_ULK_like"/>
    <property type="match status" value="1"/>
</dbReference>
<dbReference type="Pfam" id="PF24497">
    <property type="entry name" value="MIT_ATG1"/>
    <property type="match status" value="1"/>
</dbReference>
<protein>
    <submittedName>
        <fullName evidence="8">Serine/threonine-protein kinase ATG1c-like isoform X2</fullName>
    </submittedName>
</protein>
<feature type="compositionally biased region" description="Basic and acidic residues" evidence="6">
    <location>
        <begin position="396"/>
        <end position="423"/>
    </location>
</feature>
<dbReference type="InterPro" id="IPR017441">
    <property type="entry name" value="Protein_kinase_ATP_BS"/>
</dbReference>
<dbReference type="InterPro" id="IPR011009">
    <property type="entry name" value="Kinase-like_dom_sf"/>
</dbReference>
<dbReference type="InterPro" id="IPR056281">
    <property type="entry name" value="MIT_ATG1a/b/c"/>
</dbReference>
<dbReference type="EMBL" id="SMMG02000001">
    <property type="protein sequence ID" value="KAA3487765.1"/>
    <property type="molecule type" value="Genomic_DNA"/>
</dbReference>
<dbReference type="Gene3D" id="1.10.510.10">
    <property type="entry name" value="Transferase(Phosphotransferase) domain 1"/>
    <property type="match status" value="1"/>
</dbReference>
<keyword evidence="1" id="KW-0808">Transferase</keyword>
<dbReference type="PROSITE" id="PS50011">
    <property type="entry name" value="PROTEIN_KINASE_DOM"/>
    <property type="match status" value="1"/>
</dbReference>
<evidence type="ECO:0000313" key="8">
    <source>
        <dbReference type="EMBL" id="KAA3487765.1"/>
    </source>
</evidence>
<accession>A0A5B6X441</accession>
<feature type="binding site" evidence="5">
    <location>
        <position position="43"/>
    </location>
    <ligand>
        <name>ATP</name>
        <dbReference type="ChEBI" id="CHEBI:30616"/>
    </ligand>
</feature>
<evidence type="ECO:0000313" key="9">
    <source>
        <dbReference type="Proteomes" id="UP000325315"/>
    </source>
</evidence>
<proteinExistence type="predicted"/>
<evidence type="ECO:0000256" key="6">
    <source>
        <dbReference type="SAM" id="MobiDB-lite"/>
    </source>
</evidence>
<dbReference type="SMART" id="SM00220">
    <property type="entry name" value="S_TKc"/>
    <property type="match status" value="1"/>
</dbReference>
<evidence type="ECO:0000256" key="1">
    <source>
        <dbReference type="ARBA" id="ARBA00022679"/>
    </source>
</evidence>
<dbReference type="SUPFAM" id="SSF56112">
    <property type="entry name" value="Protein kinase-like (PK-like)"/>
    <property type="match status" value="1"/>
</dbReference>
<dbReference type="GO" id="GO:0010506">
    <property type="term" value="P:regulation of autophagy"/>
    <property type="evidence" value="ECO:0007669"/>
    <property type="project" value="InterPro"/>
</dbReference>
<dbReference type="GO" id="GO:0004674">
    <property type="term" value="F:protein serine/threonine kinase activity"/>
    <property type="evidence" value="ECO:0007669"/>
    <property type="project" value="InterPro"/>
</dbReference>
<dbReference type="PROSITE" id="PS00108">
    <property type="entry name" value="PROTEIN_KINASE_ST"/>
    <property type="match status" value="1"/>
</dbReference>
<dbReference type="InterPro" id="IPR008271">
    <property type="entry name" value="Ser/Thr_kinase_AS"/>
</dbReference>
<keyword evidence="4 5" id="KW-0067">ATP-binding</keyword>
<gene>
    <name evidence="8" type="ORF">EPI10_031575</name>
</gene>
<reference evidence="8" key="1">
    <citation type="submission" date="2019-08" db="EMBL/GenBank/DDBJ databases">
        <authorList>
            <person name="Liu F."/>
        </authorList>
    </citation>
    <scope>NUCLEOTIDE SEQUENCE [LARGE SCALE GENOMIC DNA]</scope>
    <source>
        <strain evidence="8">PA1801</strain>
        <tissue evidence="8">Leaf</tissue>
    </source>
</reference>
<dbReference type="PANTHER" id="PTHR24348:SF68">
    <property type="entry name" value="SERINE_THREONINE-PROTEIN KINASE ATG1C"/>
    <property type="match status" value="1"/>
</dbReference>
<dbReference type="OrthoDB" id="346907at2759"/>
<organism evidence="8 9">
    <name type="scientific">Gossypium australe</name>
    <dbReference type="NCBI Taxonomy" id="47621"/>
    <lineage>
        <taxon>Eukaryota</taxon>
        <taxon>Viridiplantae</taxon>
        <taxon>Streptophyta</taxon>
        <taxon>Embryophyta</taxon>
        <taxon>Tracheophyta</taxon>
        <taxon>Spermatophyta</taxon>
        <taxon>Magnoliopsida</taxon>
        <taxon>eudicotyledons</taxon>
        <taxon>Gunneridae</taxon>
        <taxon>Pentapetalae</taxon>
        <taxon>rosids</taxon>
        <taxon>malvids</taxon>
        <taxon>Malvales</taxon>
        <taxon>Malvaceae</taxon>
        <taxon>Malvoideae</taxon>
        <taxon>Gossypium</taxon>
    </lineage>
</organism>
<comment type="caution">
    <text evidence="8">The sequence shown here is derived from an EMBL/GenBank/DDBJ whole genome shotgun (WGS) entry which is preliminary data.</text>
</comment>
<feature type="region of interest" description="Disordered" evidence="6">
    <location>
        <begin position="584"/>
        <end position="621"/>
    </location>
</feature>
<dbReference type="FunFam" id="3.30.200.20:FF:000042">
    <property type="entry name" value="Aurora kinase A"/>
    <property type="match status" value="1"/>
</dbReference>
<evidence type="ECO:0000259" key="7">
    <source>
        <dbReference type="PROSITE" id="PS50011"/>
    </source>
</evidence>
<evidence type="ECO:0000256" key="4">
    <source>
        <dbReference type="ARBA" id="ARBA00022840"/>
    </source>
</evidence>
<dbReference type="Proteomes" id="UP000325315">
    <property type="component" value="Unassembled WGS sequence"/>
</dbReference>
<name>A0A5B6X441_9ROSI</name>
<feature type="compositionally biased region" description="Acidic residues" evidence="6">
    <location>
        <begin position="610"/>
        <end position="620"/>
    </location>
</feature>
<dbReference type="AlphaFoldDB" id="A0A5B6X441"/>
<dbReference type="GO" id="GO:0005524">
    <property type="term" value="F:ATP binding"/>
    <property type="evidence" value="ECO:0007669"/>
    <property type="project" value="UniProtKB-UniRule"/>
</dbReference>
<evidence type="ECO:0000256" key="5">
    <source>
        <dbReference type="PROSITE-ProRule" id="PRU10141"/>
    </source>
</evidence>
<dbReference type="InterPro" id="IPR000719">
    <property type="entry name" value="Prot_kinase_dom"/>
</dbReference>
<feature type="region of interest" description="Disordered" evidence="6">
    <location>
        <begin position="338"/>
        <end position="432"/>
    </location>
</feature>
<evidence type="ECO:0000256" key="2">
    <source>
        <dbReference type="ARBA" id="ARBA00022741"/>
    </source>
</evidence>
<feature type="compositionally biased region" description="Polar residues" evidence="6">
    <location>
        <begin position="377"/>
        <end position="392"/>
    </location>
</feature>
<feature type="domain" description="Protein kinase" evidence="7">
    <location>
        <begin position="14"/>
        <end position="299"/>
    </location>
</feature>
<keyword evidence="9" id="KW-1185">Reference proteome</keyword>